<evidence type="ECO:0000256" key="1">
    <source>
        <dbReference type="SAM" id="SignalP"/>
    </source>
</evidence>
<feature type="chain" id="PRO_5025662119" evidence="1">
    <location>
        <begin position="29"/>
        <end position="139"/>
    </location>
</feature>
<evidence type="ECO:0000313" key="2">
    <source>
        <dbReference type="EMBL" id="MXU92902.1"/>
    </source>
</evidence>
<organism evidence="2">
    <name type="scientific">Ixodes ricinus</name>
    <name type="common">Common tick</name>
    <name type="synonym">Acarus ricinus</name>
    <dbReference type="NCBI Taxonomy" id="34613"/>
    <lineage>
        <taxon>Eukaryota</taxon>
        <taxon>Metazoa</taxon>
        <taxon>Ecdysozoa</taxon>
        <taxon>Arthropoda</taxon>
        <taxon>Chelicerata</taxon>
        <taxon>Arachnida</taxon>
        <taxon>Acari</taxon>
        <taxon>Parasitiformes</taxon>
        <taxon>Ixodida</taxon>
        <taxon>Ixodoidea</taxon>
        <taxon>Ixodidae</taxon>
        <taxon>Ixodinae</taxon>
        <taxon>Ixodes</taxon>
    </lineage>
</organism>
<proteinExistence type="predicted"/>
<name>A0A6B0UT80_IXORI</name>
<dbReference type="EMBL" id="GIFC01010819">
    <property type="protein sequence ID" value="MXU92902.1"/>
    <property type="molecule type" value="Transcribed_RNA"/>
</dbReference>
<feature type="signal peptide" evidence="1">
    <location>
        <begin position="1"/>
        <end position="28"/>
    </location>
</feature>
<sequence>MAISRIFLVPRIALCPSVLAIAVAPTRAVRSPLGDSVPMIRPLVPTIRLAVAFIVAPHHLKLAVTTPTSFLDLIAGTLSRPLLLVNMLHATALALPPQLGYGLAEVDVDPTVVYEHVIHLEVGALAMLAAGELHKGVLQ</sequence>
<keyword evidence="1" id="KW-0732">Signal</keyword>
<protein>
    <submittedName>
        <fullName evidence="2">Putative secreted protein</fullName>
    </submittedName>
</protein>
<reference evidence="2" key="1">
    <citation type="submission" date="2019-12" db="EMBL/GenBank/DDBJ databases">
        <title>An insight into the sialome of adult female Ixodes ricinus ticks feeding for 6 days.</title>
        <authorList>
            <person name="Perner J."/>
            <person name="Ribeiro J.M.C."/>
        </authorList>
    </citation>
    <scope>NUCLEOTIDE SEQUENCE</scope>
    <source>
        <strain evidence="2">Semi-engorged</strain>
        <tissue evidence="2">Salivary glands</tissue>
    </source>
</reference>
<accession>A0A6B0UT80</accession>
<dbReference type="AlphaFoldDB" id="A0A6B0UT80"/>